<evidence type="ECO:0000313" key="3">
    <source>
        <dbReference type="Proteomes" id="UP000199473"/>
    </source>
</evidence>
<keyword evidence="1" id="KW-0472">Membrane</keyword>
<dbReference type="STRING" id="1123062.SAMN02745775_103206"/>
<sequence>MPLDRLIRHIIALRWRVVLLAALILGAGGTTIIQWPRQYVAEAMVAPAETTGIATSTLLSSASTVSGLLDTRPTGNFAIYLGALRSPEAAAMLARDTPLLALLTGHRASGPGGAVRAALDLRIEADLDDARNWLERNLALTQTLGALTWSLALPHEDRDFALDALARLHAFAEAKVRADLEALARRRVAALEARLAREPDLYIRQSLYELLALNQRAAVVVAADEAVAARLVSAPMVEIRPSLPNRPLLLLLLLVMAPMAAVGLVGAGVLLRQAPPRARPAPRGLRAEPAE</sequence>
<evidence type="ECO:0008006" key="4">
    <source>
        <dbReference type="Google" id="ProtNLM"/>
    </source>
</evidence>
<keyword evidence="1" id="KW-0812">Transmembrane</keyword>
<feature type="transmembrane region" description="Helical" evidence="1">
    <location>
        <begin position="248"/>
        <end position="271"/>
    </location>
</feature>
<keyword evidence="3" id="KW-1185">Reference proteome</keyword>
<dbReference type="RefSeq" id="WP_092959398.1">
    <property type="nucleotide sequence ID" value="NZ_FOSQ01000003.1"/>
</dbReference>
<accession>A0A1I4A9B8</accession>
<dbReference type="AlphaFoldDB" id="A0A1I4A9B8"/>
<protein>
    <recommendedName>
        <fullName evidence="4">Chain length determinant protein</fullName>
    </recommendedName>
</protein>
<dbReference type="EMBL" id="FOSQ01000003">
    <property type="protein sequence ID" value="SFK52379.1"/>
    <property type="molecule type" value="Genomic_DNA"/>
</dbReference>
<organism evidence="2 3">
    <name type="scientific">Falsiroseomonas stagni DSM 19981</name>
    <dbReference type="NCBI Taxonomy" id="1123062"/>
    <lineage>
        <taxon>Bacteria</taxon>
        <taxon>Pseudomonadati</taxon>
        <taxon>Pseudomonadota</taxon>
        <taxon>Alphaproteobacteria</taxon>
        <taxon>Acetobacterales</taxon>
        <taxon>Roseomonadaceae</taxon>
        <taxon>Falsiroseomonas</taxon>
    </lineage>
</organism>
<name>A0A1I4A9B8_9PROT</name>
<evidence type="ECO:0000256" key="1">
    <source>
        <dbReference type="SAM" id="Phobius"/>
    </source>
</evidence>
<proteinExistence type="predicted"/>
<dbReference type="Proteomes" id="UP000199473">
    <property type="component" value="Unassembled WGS sequence"/>
</dbReference>
<keyword evidence="1" id="KW-1133">Transmembrane helix</keyword>
<evidence type="ECO:0000313" key="2">
    <source>
        <dbReference type="EMBL" id="SFK52379.1"/>
    </source>
</evidence>
<reference evidence="2 3" key="1">
    <citation type="submission" date="2016-10" db="EMBL/GenBank/DDBJ databases">
        <authorList>
            <person name="de Groot N.N."/>
        </authorList>
    </citation>
    <scope>NUCLEOTIDE SEQUENCE [LARGE SCALE GENOMIC DNA]</scope>
    <source>
        <strain evidence="2 3">DSM 19981</strain>
    </source>
</reference>
<dbReference type="OrthoDB" id="7279383at2"/>
<gene>
    <name evidence="2" type="ORF">SAMN02745775_103206</name>
</gene>